<evidence type="ECO:0000256" key="2">
    <source>
        <dbReference type="ARBA" id="ARBA00006116"/>
    </source>
</evidence>
<comment type="similarity">
    <text evidence="2">Belongs to the activator 1 large subunit family.</text>
</comment>
<feature type="region of interest" description="Disordered" evidence="7">
    <location>
        <begin position="1"/>
        <end position="133"/>
    </location>
</feature>
<dbReference type="GeneTree" id="ENSGT00730000111066"/>
<feature type="compositionally biased region" description="Basic and acidic residues" evidence="7">
    <location>
        <begin position="251"/>
        <end position="262"/>
    </location>
</feature>
<evidence type="ECO:0000256" key="5">
    <source>
        <dbReference type="ARBA" id="ARBA00022840"/>
    </source>
</evidence>
<evidence type="ECO:0000256" key="6">
    <source>
        <dbReference type="ARBA" id="ARBA00023242"/>
    </source>
</evidence>
<dbReference type="InterPro" id="IPR036420">
    <property type="entry name" value="BRCT_dom_sf"/>
</dbReference>
<evidence type="ECO:0000313" key="10">
    <source>
        <dbReference type="Proteomes" id="UP000261380"/>
    </source>
</evidence>
<feature type="domain" description="BRCT" evidence="8">
    <location>
        <begin position="347"/>
        <end position="427"/>
    </location>
</feature>
<keyword evidence="5" id="KW-0067">ATP-binding</keyword>
<protein>
    <recommendedName>
        <fullName evidence="8">BRCT domain-containing protein</fullName>
    </recommendedName>
</protein>
<dbReference type="GO" id="GO:0005634">
    <property type="term" value="C:nucleus"/>
    <property type="evidence" value="ECO:0007669"/>
    <property type="project" value="UniProtKB-SubCell"/>
</dbReference>
<dbReference type="SMART" id="SM00292">
    <property type="entry name" value="BRCT"/>
    <property type="match status" value="1"/>
</dbReference>
<dbReference type="Proteomes" id="UP000261380">
    <property type="component" value="Unplaced"/>
</dbReference>
<accession>A0A3B5M296</accession>
<dbReference type="SUPFAM" id="SSF52113">
    <property type="entry name" value="BRCT domain"/>
    <property type="match status" value="1"/>
</dbReference>
<dbReference type="GO" id="GO:0005524">
    <property type="term" value="F:ATP binding"/>
    <property type="evidence" value="ECO:0007669"/>
    <property type="project" value="UniProtKB-KW"/>
</dbReference>
<keyword evidence="6" id="KW-0539">Nucleus</keyword>
<dbReference type="Pfam" id="PF00533">
    <property type="entry name" value="BRCT"/>
    <property type="match status" value="1"/>
</dbReference>
<organism evidence="9 10">
    <name type="scientific">Xiphophorus couchianus</name>
    <name type="common">Monterrey platyfish</name>
    <dbReference type="NCBI Taxonomy" id="32473"/>
    <lineage>
        <taxon>Eukaryota</taxon>
        <taxon>Metazoa</taxon>
        <taxon>Chordata</taxon>
        <taxon>Craniata</taxon>
        <taxon>Vertebrata</taxon>
        <taxon>Euteleostomi</taxon>
        <taxon>Actinopterygii</taxon>
        <taxon>Neopterygii</taxon>
        <taxon>Teleostei</taxon>
        <taxon>Neoteleostei</taxon>
        <taxon>Acanthomorphata</taxon>
        <taxon>Ovalentaria</taxon>
        <taxon>Atherinomorphae</taxon>
        <taxon>Cyprinodontiformes</taxon>
        <taxon>Poeciliidae</taxon>
        <taxon>Poeciliinae</taxon>
        <taxon>Xiphophorus</taxon>
    </lineage>
</organism>
<evidence type="ECO:0000256" key="7">
    <source>
        <dbReference type="SAM" id="MobiDB-lite"/>
    </source>
</evidence>
<evidence type="ECO:0000256" key="4">
    <source>
        <dbReference type="ARBA" id="ARBA00022741"/>
    </source>
</evidence>
<reference evidence="9" key="2">
    <citation type="submission" date="2025-09" db="UniProtKB">
        <authorList>
            <consortium name="Ensembl"/>
        </authorList>
    </citation>
    <scope>IDENTIFICATION</scope>
</reference>
<dbReference type="PROSITE" id="PS50172">
    <property type="entry name" value="BRCT"/>
    <property type="match status" value="1"/>
</dbReference>
<keyword evidence="3" id="KW-0235">DNA replication</keyword>
<feature type="region of interest" description="Disordered" evidence="7">
    <location>
        <begin position="183"/>
        <end position="319"/>
    </location>
</feature>
<reference evidence="9" key="1">
    <citation type="submission" date="2025-08" db="UniProtKB">
        <authorList>
            <consortium name="Ensembl"/>
        </authorList>
    </citation>
    <scope>IDENTIFICATION</scope>
</reference>
<dbReference type="Ensembl" id="ENSXCOT00000018449.1">
    <property type="protein sequence ID" value="ENSXCOP00000018218.1"/>
    <property type="gene ID" value="ENSXCOG00000013725.1"/>
</dbReference>
<proteinExistence type="inferred from homology"/>
<dbReference type="AlphaFoldDB" id="A0A3B5M296"/>
<dbReference type="GO" id="GO:0006260">
    <property type="term" value="P:DNA replication"/>
    <property type="evidence" value="ECO:0007669"/>
    <property type="project" value="UniProtKB-KW"/>
</dbReference>
<keyword evidence="10" id="KW-1185">Reference proteome</keyword>
<feature type="compositionally biased region" description="Basic and acidic residues" evidence="7">
    <location>
        <begin position="18"/>
        <end position="37"/>
    </location>
</feature>
<keyword evidence="4" id="KW-0547">Nucleotide-binding</keyword>
<evidence type="ECO:0000313" key="9">
    <source>
        <dbReference type="Ensembl" id="ENSXCOP00000018218.1"/>
    </source>
</evidence>
<dbReference type="STRING" id="32473.ENSXCOP00000018218"/>
<dbReference type="Gene3D" id="3.40.50.10190">
    <property type="entry name" value="BRCT domain"/>
    <property type="match status" value="1"/>
</dbReference>
<sequence length="450" mass="49531">QDIRRFFGPVSGKPAPNVDRKPDEKRKKKTSSEEDVKKKKKKEEEEEEGSKKSSKGKAATNSDSDNFQSLKKASKPKQNGANKKSEEDSCSPKVKERVKSPAKPPLSWGKTEIKSPKVPTTLKLAPPPPPKQTLTSVLDYFGSGEIHRSDKKLVASTKRKAPTQELDDLISDEELARQLQMEEDMEVEKQVHEDEEFARTLAMLDTEPQPKKSRVSVPSKTSRTPPEDVISPSPQKSPAAVRASSKLAMMKKQDEAKDEGAKSKTPTSPRKNKISPKKEPRASSISDMKFTPKAGTTPAALKTSPKKPEVITSPDDAEKKKMHTLAFRNYLNRDGPRALGSKEIPEGAENCLEGCVFVLTGVLESMERDDTKALIERYGGKVTGNVSKKTNYLVQGRDSGASKLDKAESLGTVILDEDGLLELIRTKPGKKSKYEIAAEAEVRTPTLVTL</sequence>
<comment type="subcellular location">
    <subcellularLocation>
        <location evidence="1">Nucleus</location>
    </subcellularLocation>
</comment>
<feature type="compositionally biased region" description="Polar residues" evidence="7">
    <location>
        <begin position="59"/>
        <end position="82"/>
    </location>
</feature>
<evidence type="ECO:0000259" key="8">
    <source>
        <dbReference type="PROSITE" id="PS50172"/>
    </source>
</evidence>
<dbReference type="FunFam" id="3.40.50.10190:FF:000001">
    <property type="entry name" value="Replication factor C subunit 1"/>
    <property type="match status" value="1"/>
</dbReference>
<dbReference type="CDD" id="cd17752">
    <property type="entry name" value="BRCT_RFC1"/>
    <property type="match status" value="1"/>
</dbReference>
<evidence type="ECO:0000256" key="1">
    <source>
        <dbReference type="ARBA" id="ARBA00004123"/>
    </source>
</evidence>
<dbReference type="InterPro" id="IPR001357">
    <property type="entry name" value="BRCT_dom"/>
</dbReference>
<name>A0A3B5M296_9TELE</name>
<evidence type="ECO:0000256" key="3">
    <source>
        <dbReference type="ARBA" id="ARBA00022705"/>
    </source>
</evidence>